<dbReference type="AlphaFoldDB" id="A0A6C0J259"/>
<protein>
    <submittedName>
        <fullName evidence="1">Uncharacterized protein</fullName>
    </submittedName>
</protein>
<organism evidence="1">
    <name type="scientific">viral metagenome</name>
    <dbReference type="NCBI Taxonomy" id="1070528"/>
    <lineage>
        <taxon>unclassified sequences</taxon>
        <taxon>metagenomes</taxon>
        <taxon>organismal metagenomes</taxon>
    </lineage>
</organism>
<dbReference type="EMBL" id="MN740295">
    <property type="protein sequence ID" value="QHT98755.1"/>
    <property type="molecule type" value="Genomic_DNA"/>
</dbReference>
<evidence type="ECO:0000313" key="1">
    <source>
        <dbReference type="EMBL" id="QHT98755.1"/>
    </source>
</evidence>
<accession>A0A6C0J259</accession>
<name>A0A6C0J259_9ZZZZ</name>
<reference evidence="1" key="1">
    <citation type="journal article" date="2020" name="Nature">
        <title>Giant virus diversity and host interactions through global metagenomics.</title>
        <authorList>
            <person name="Schulz F."/>
            <person name="Roux S."/>
            <person name="Paez-Espino D."/>
            <person name="Jungbluth S."/>
            <person name="Walsh D.A."/>
            <person name="Denef V.J."/>
            <person name="McMahon K.D."/>
            <person name="Konstantinidis K.T."/>
            <person name="Eloe-Fadrosh E.A."/>
            <person name="Kyrpides N.C."/>
            <person name="Woyke T."/>
        </authorList>
    </citation>
    <scope>NUCLEOTIDE SEQUENCE</scope>
    <source>
        <strain evidence="1">GVMAG-M-3300025676-16</strain>
    </source>
</reference>
<sequence>MNNEKYAVTTRIPCNYSTYKEFWDKPYVPIKYPVKVASEPTMLKTFTPHPFKTVNKPVNNNNGCGNYKKLGNT</sequence>
<proteinExistence type="predicted"/>